<dbReference type="Proteomes" id="UP000176752">
    <property type="component" value="Unassembled WGS sequence"/>
</dbReference>
<reference evidence="1 2" key="1">
    <citation type="journal article" date="2016" name="Nat. Commun.">
        <title>Thousands of microbial genomes shed light on interconnected biogeochemical processes in an aquifer system.</title>
        <authorList>
            <person name="Anantharaman K."/>
            <person name="Brown C.T."/>
            <person name="Hug L.A."/>
            <person name="Sharon I."/>
            <person name="Castelle C.J."/>
            <person name="Probst A.J."/>
            <person name="Thomas B.C."/>
            <person name="Singh A."/>
            <person name="Wilkins M.J."/>
            <person name="Karaoz U."/>
            <person name="Brodie E.L."/>
            <person name="Williams K.H."/>
            <person name="Hubbard S.S."/>
            <person name="Banfield J.F."/>
        </authorList>
    </citation>
    <scope>NUCLEOTIDE SEQUENCE [LARGE SCALE GENOMIC DNA]</scope>
</reference>
<name>A0A1G2DVA9_9BACT</name>
<evidence type="ECO:0000313" key="1">
    <source>
        <dbReference type="EMBL" id="OGZ17615.1"/>
    </source>
</evidence>
<accession>A0A1G2DVA9</accession>
<dbReference type="AlphaFoldDB" id="A0A1G2DVA9"/>
<comment type="caution">
    <text evidence="1">The sequence shown here is derived from an EMBL/GenBank/DDBJ whole genome shotgun (WGS) entry which is preliminary data.</text>
</comment>
<organism evidence="1 2">
    <name type="scientific">Candidatus Nealsonbacteria bacterium RBG_13_36_15</name>
    <dbReference type="NCBI Taxonomy" id="1801660"/>
    <lineage>
        <taxon>Bacteria</taxon>
        <taxon>Candidatus Nealsoniibacteriota</taxon>
    </lineage>
</organism>
<proteinExistence type="predicted"/>
<protein>
    <submittedName>
        <fullName evidence="1">Uncharacterized protein</fullName>
    </submittedName>
</protein>
<gene>
    <name evidence="1" type="ORF">A2Z78_00475</name>
</gene>
<dbReference type="STRING" id="1801660.A2Z78_00475"/>
<dbReference type="EMBL" id="MHLV01000019">
    <property type="protein sequence ID" value="OGZ17615.1"/>
    <property type="molecule type" value="Genomic_DNA"/>
</dbReference>
<evidence type="ECO:0000313" key="2">
    <source>
        <dbReference type="Proteomes" id="UP000176752"/>
    </source>
</evidence>
<sequence>MGEIQKEELEKLLKTKGEVRGAVFQTDAKYILEKKGEEGLKKLEERVKSLGYPIDYREAKATGWYPFGLRIISLLLIKDTFGWSDSEIREMGKTAPKFSFIVKFLFKIFGSTRRLVKEIPRFWKEHYTIGEMETVKFEEKGKELIVHLINFDTYPLFCKYLEGYIERILLFNEKEVVTEETKCALKDNPYHEYISRWK</sequence>